<dbReference type="SUPFAM" id="SSF88688">
    <property type="entry name" value="Families 57/38 glycoside transferase middle domain"/>
    <property type="match status" value="1"/>
</dbReference>
<evidence type="ECO:0000256" key="1">
    <source>
        <dbReference type="ARBA" id="ARBA00022801"/>
    </source>
</evidence>
<protein>
    <recommendedName>
        <fullName evidence="2">Glycoside hydrolase family 38 central domain-containing protein</fullName>
    </recommendedName>
</protein>
<sequence length="124" mass="14245">MLKPPLYSYSFRYPGLEIENMWKLVCLNQFHDCLPGSAIEIAYDDVHKFHRQVAANSILLRHKAQTALLGNDSEESNEKGEHQHERKALNLSFLTPLHGIVLVLCKYLVKVTKVSLDKRSQTQK</sequence>
<evidence type="ECO:0000313" key="4">
    <source>
        <dbReference type="Proteomes" id="UP000612746"/>
    </source>
</evidence>
<dbReference type="InterPro" id="IPR015341">
    <property type="entry name" value="Glyco_hydro_38_cen"/>
</dbReference>
<dbReference type="Proteomes" id="UP000612746">
    <property type="component" value="Unassembled WGS sequence"/>
</dbReference>
<evidence type="ECO:0000259" key="2">
    <source>
        <dbReference type="Pfam" id="PF09261"/>
    </source>
</evidence>
<proteinExistence type="predicted"/>
<dbReference type="InterPro" id="IPR037094">
    <property type="entry name" value="Glyco_hydro_38_cen_sf"/>
</dbReference>
<dbReference type="Gene3D" id="1.20.1270.50">
    <property type="entry name" value="Glycoside hydrolase family 38, central domain"/>
    <property type="match status" value="1"/>
</dbReference>
<dbReference type="Pfam" id="PF09261">
    <property type="entry name" value="Alpha-mann_mid"/>
    <property type="match status" value="1"/>
</dbReference>
<dbReference type="GO" id="GO:0006013">
    <property type="term" value="P:mannose metabolic process"/>
    <property type="evidence" value="ECO:0007669"/>
    <property type="project" value="InterPro"/>
</dbReference>
<dbReference type="PANTHER" id="PTHR46017:SF1">
    <property type="entry name" value="ALPHA-MANNOSIDASE 2C1"/>
    <property type="match status" value="1"/>
</dbReference>
<dbReference type="EMBL" id="JAEPRA010000003">
    <property type="protein sequence ID" value="KAG2187181.1"/>
    <property type="molecule type" value="Genomic_DNA"/>
</dbReference>
<reference evidence="3" key="1">
    <citation type="submission" date="2020-12" db="EMBL/GenBank/DDBJ databases">
        <title>Metabolic potential, ecology and presence of endohyphal bacteria is reflected in genomic diversity of Mucoromycotina.</title>
        <authorList>
            <person name="Muszewska A."/>
            <person name="Okrasinska A."/>
            <person name="Steczkiewicz K."/>
            <person name="Drgas O."/>
            <person name="Orlowska M."/>
            <person name="Perlinska-Lenart U."/>
            <person name="Aleksandrzak-Piekarczyk T."/>
            <person name="Szatraj K."/>
            <person name="Zielenkiewicz U."/>
            <person name="Pilsyk S."/>
            <person name="Malc E."/>
            <person name="Mieczkowski P."/>
            <person name="Kruszewska J.S."/>
            <person name="Biernat P."/>
            <person name="Pawlowska J."/>
        </authorList>
    </citation>
    <scope>NUCLEOTIDE SEQUENCE</scope>
    <source>
        <strain evidence="3">WA0000051536</strain>
    </source>
</reference>
<keyword evidence="4" id="KW-1185">Reference proteome</keyword>
<dbReference type="PANTHER" id="PTHR46017">
    <property type="entry name" value="ALPHA-MANNOSIDASE 2C1"/>
    <property type="match status" value="1"/>
</dbReference>
<dbReference type="GO" id="GO:0009313">
    <property type="term" value="P:oligosaccharide catabolic process"/>
    <property type="evidence" value="ECO:0007669"/>
    <property type="project" value="TreeGrafter"/>
</dbReference>
<comment type="caution">
    <text evidence="3">The sequence shown here is derived from an EMBL/GenBank/DDBJ whole genome shotgun (WGS) entry which is preliminary data.</text>
</comment>
<accession>A0A8H7Q7E9</accession>
<dbReference type="GO" id="GO:0004559">
    <property type="term" value="F:alpha-mannosidase activity"/>
    <property type="evidence" value="ECO:0007669"/>
    <property type="project" value="InterPro"/>
</dbReference>
<dbReference type="InterPro" id="IPR028995">
    <property type="entry name" value="Glyco_hydro_57/38_cen_sf"/>
</dbReference>
<dbReference type="AlphaFoldDB" id="A0A8H7Q7E9"/>
<feature type="domain" description="Glycoside hydrolase family 38 central" evidence="2">
    <location>
        <begin position="8"/>
        <end position="65"/>
    </location>
</feature>
<keyword evidence="1" id="KW-0378">Hydrolase</keyword>
<name>A0A8H7Q7E9_9FUNG</name>
<gene>
    <name evidence="3" type="ORF">INT44_004853</name>
</gene>
<evidence type="ECO:0000313" key="3">
    <source>
        <dbReference type="EMBL" id="KAG2187181.1"/>
    </source>
</evidence>
<dbReference type="OrthoDB" id="10261055at2759"/>
<organism evidence="3 4">
    <name type="scientific">Umbelopsis vinacea</name>
    <dbReference type="NCBI Taxonomy" id="44442"/>
    <lineage>
        <taxon>Eukaryota</taxon>
        <taxon>Fungi</taxon>
        <taxon>Fungi incertae sedis</taxon>
        <taxon>Mucoromycota</taxon>
        <taxon>Mucoromycotina</taxon>
        <taxon>Umbelopsidomycetes</taxon>
        <taxon>Umbelopsidales</taxon>
        <taxon>Umbelopsidaceae</taxon>
        <taxon>Umbelopsis</taxon>
    </lineage>
</organism>